<feature type="signal peptide" evidence="3">
    <location>
        <begin position="1"/>
        <end position="19"/>
    </location>
</feature>
<feature type="chain" id="PRO_5019279002" evidence="3">
    <location>
        <begin position="20"/>
        <end position="571"/>
    </location>
</feature>
<dbReference type="CDD" id="cd08512">
    <property type="entry name" value="PBP2_NikA_DppA_OppA_like_7"/>
    <property type="match status" value="1"/>
</dbReference>
<dbReference type="AlphaFoldDB" id="A0A418V8A7"/>
<dbReference type="OrthoDB" id="9796817at2"/>
<dbReference type="GO" id="GO:0042597">
    <property type="term" value="C:periplasmic space"/>
    <property type="evidence" value="ECO:0007669"/>
    <property type="project" value="UniProtKB-ARBA"/>
</dbReference>
<comment type="similarity">
    <text evidence="1">Belongs to the bacterial solute-binding protein 5 family.</text>
</comment>
<dbReference type="PANTHER" id="PTHR30290">
    <property type="entry name" value="PERIPLASMIC BINDING COMPONENT OF ABC TRANSPORTER"/>
    <property type="match status" value="1"/>
</dbReference>
<evidence type="ECO:0000313" key="6">
    <source>
        <dbReference type="Proteomes" id="UP000286287"/>
    </source>
</evidence>
<feature type="domain" description="Solute-binding protein family 5" evidence="4">
    <location>
        <begin position="67"/>
        <end position="484"/>
    </location>
</feature>
<evidence type="ECO:0000256" key="1">
    <source>
        <dbReference type="ARBA" id="ARBA00005695"/>
    </source>
</evidence>
<dbReference type="RefSeq" id="WP_119764381.1">
    <property type="nucleotide sequence ID" value="NZ_QYUJ01000014.1"/>
</dbReference>
<proteinExistence type="inferred from homology"/>
<evidence type="ECO:0000313" key="5">
    <source>
        <dbReference type="EMBL" id="RJF72343.1"/>
    </source>
</evidence>
<organism evidence="5 6">
    <name type="scientific">Deinococcus cavernae</name>
    <dbReference type="NCBI Taxonomy" id="2320857"/>
    <lineage>
        <taxon>Bacteria</taxon>
        <taxon>Thermotogati</taxon>
        <taxon>Deinococcota</taxon>
        <taxon>Deinococci</taxon>
        <taxon>Deinococcales</taxon>
        <taxon>Deinococcaceae</taxon>
        <taxon>Deinococcus</taxon>
    </lineage>
</organism>
<dbReference type="InterPro" id="IPR030678">
    <property type="entry name" value="Peptide/Ni-bd"/>
</dbReference>
<protein>
    <submittedName>
        <fullName evidence="5">ABC transporter substrate-binding protein</fullName>
    </submittedName>
</protein>
<dbReference type="Proteomes" id="UP000286287">
    <property type="component" value="Unassembled WGS sequence"/>
</dbReference>
<dbReference type="GO" id="GO:1904680">
    <property type="term" value="F:peptide transmembrane transporter activity"/>
    <property type="evidence" value="ECO:0007669"/>
    <property type="project" value="TreeGrafter"/>
</dbReference>
<sequence length="571" mass="64002">MKKLLLLSWLLLGAAQAAAPQDTLVIMQGADIPTLDPGAAYDDSSGTFVENMYETLVGYRGSSIRQFEPMLATKWALSNGNKTYTFDLRKGVKFHSGAPLTCADARYTFQRNLVTNNSNSGNWFLSESLLGTQDNAWKDKTITWARIQKAVECNAAGQLVFNLPRPDATFMAKLAFYGNGIVERAYSAKIGEWSGAEKDWRGWVGKDLTDSKLSRAPNGTGAYRLLRRDASTVLLEAFPSYWGGKAPINRVLHRKVSDQAVRIQAFLKGDADFIEGGSRTVDEEQLKGKPGISWLDDLPNVTAGAILMNNNIKDPRLIGSGKLDGQGVPADFFANINVRKAFSYAYNYPEHIKVLFNGKGKQRTMLMPDAFFGYDDSVKIYTYNPAQATSFFKEAYKGELWNKGFKLVVNYRAGDLGLQTTFEMLKKNVEAINPKFKIILQPKQWSDLISDSKAGKESLFRISWIPDYADPDNFLYTYYASDGFYSSVTNYRDERMDVLLQQARQTGNPIERSKWYSQLGKRAYDTAPAINMPAASRFVHFRNNLVGITPTTFNPMLTFAGGVLWKDLRKK</sequence>
<dbReference type="InterPro" id="IPR039424">
    <property type="entry name" value="SBP_5"/>
</dbReference>
<reference evidence="5 6" key="1">
    <citation type="submission" date="2018-09" db="EMBL/GenBank/DDBJ databases">
        <authorList>
            <person name="Zhu H."/>
        </authorList>
    </citation>
    <scope>NUCLEOTIDE SEQUENCE [LARGE SCALE GENOMIC DNA]</scope>
    <source>
        <strain evidence="5 6">K2S05-167</strain>
    </source>
</reference>
<dbReference type="EMBL" id="QYUJ01000014">
    <property type="protein sequence ID" value="RJF72343.1"/>
    <property type="molecule type" value="Genomic_DNA"/>
</dbReference>
<dbReference type="PANTHER" id="PTHR30290:SF34">
    <property type="entry name" value="ABC TRANSPORTER, PERIPLASMIC OLIGO-PEPTIDE BINDING PROTEIN, PUTATIVE-RELATED"/>
    <property type="match status" value="1"/>
</dbReference>
<gene>
    <name evidence="5" type="ORF">D3875_13085</name>
</gene>
<dbReference type="InterPro" id="IPR000914">
    <property type="entry name" value="SBP_5_dom"/>
</dbReference>
<dbReference type="GO" id="GO:0015833">
    <property type="term" value="P:peptide transport"/>
    <property type="evidence" value="ECO:0007669"/>
    <property type="project" value="TreeGrafter"/>
</dbReference>
<dbReference type="PROSITE" id="PS01040">
    <property type="entry name" value="SBP_BACTERIAL_5"/>
    <property type="match status" value="1"/>
</dbReference>
<keyword evidence="6" id="KW-1185">Reference proteome</keyword>
<dbReference type="SUPFAM" id="SSF53850">
    <property type="entry name" value="Periplasmic binding protein-like II"/>
    <property type="match status" value="1"/>
</dbReference>
<comment type="caution">
    <text evidence="5">The sequence shown here is derived from an EMBL/GenBank/DDBJ whole genome shotgun (WGS) entry which is preliminary data.</text>
</comment>
<dbReference type="Pfam" id="PF00496">
    <property type="entry name" value="SBP_bac_5"/>
    <property type="match status" value="1"/>
</dbReference>
<keyword evidence="2 3" id="KW-0732">Signal</keyword>
<evidence type="ECO:0000256" key="3">
    <source>
        <dbReference type="SAM" id="SignalP"/>
    </source>
</evidence>
<evidence type="ECO:0000256" key="2">
    <source>
        <dbReference type="ARBA" id="ARBA00022729"/>
    </source>
</evidence>
<dbReference type="GO" id="GO:0043190">
    <property type="term" value="C:ATP-binding cassette (ABC) transporter complex"/>
    <property type="evidence" value="ECO:0007669"/>
    <property type="project" value="InterPro"/>
</dbReference>
<dbReference type="InterPro" id="IPR023765">
    <property type="entry name" value="SBP_5_CS"/>
</dbReference>
<evidence type="ECO:0000259" key="4">
    <source>
        <dbReference type="Pfam" id="PF00496"/>
    </source>
</evidence>
<dbReference type="Gene3D" id="3.40.190.10">
    <property type="entry name" value="Periplasmic binding protein-like II"/>
    <property type="match status" value="1"/>
</dbReference>
<accession>A0A418V8A7</accession>
<dbReference type="Gene3D" id="3.10.105.10">
    <property type="entry name" value="Dipeptide-binding Protein, Domain 3"/>
    <property type="match status" value="1"/>
</dbReference>
<dbReference type="PIRSF" id="PIRSF002741">
    <property type="entry name" value="MppA"/>
    <property type="match status" value="1"/>
</dbReference>
<name>A0A418V8A7_9DEIO</name>